<keyword evidence="12" id="KW-1185">Reference proteome</keyword>
<feature type="transmembrane region" description="Helical" evidence="9">
    <location>
        <begin position="131"/>
        <end position="154"/>
    </location>
</feature>
<comment type="subcellular location">
    <subcellularLocation>
        <location evidence="1">Cell inner membrane</location>
        <topology evidence="1">Multi-pass membrane protein</topology>
    </subcellularLocation>
</comment>
<evidence type="ECO:0000256" key="3">
    <source>
        <dbReference type="ARBA" id="ARBA00022475"/>
    </source>
</evidence>
<dbReference type="Proteomes" id="UP000186074">
    <property type="component" value="Chromosome"/>
</dbReference>
<dbReference type="GO" id="GO:0015740">
    <property type="term" value="P:C4-dicarboxylate transport"/>
    <property type="evidence" value="ECO:0007669"/>
    <property type="project" value="TreeGrafter"/>
</dbReference>
<reference evidence="11 12" key="1">
    <citation type="submission" date="2017-01" db="EMBL/GenBank/DDBJ databases">
        <title>Genome sequencing of Arcobacter sp. LPB0137.</title>
        <authorList>
            <person name="Lee G.-W."/>
            <person name="Yi H."/>
        </authorList>
    </citation>
    <scope>NUCLEOTIDE SEQUENCE [LARGE SCALE GENOMIC DNA]</scope>
    <source>
        <strain evidence="11 12">LPB0137</strain>
    </source>
</reference>
<protein>
    <submittedName>
        <fullName evidence="11">C4-dicarboxylate ABC transporter permease</fullName>
    </submittedName>
</protein>
<evidence type="ECO:0000313" key="12">
    <source>
        <dbReference type="Proteomes" id="UP000186074"/>
    </source>
</evidence>
<evidence type="ECO:0000256" key="8">
    <source>
        <dbReference type="ARBA" id="ARBA00038436"/>
    </source>
</evidence>
<dbReference type="EMBL" id="CP019070">
    <property type="protein sequence ID" value="APW65323.1"/>
    <property type="molecule type" value="Genomic_DNA"/>
</dbReference>
<evidence type="ECO:0000256" key="2">
    <source>
        <dbReference type="ARBA" id="ARBA00022448"/>
    </source>
</evidence>
<sequence>MKAFYNFANKLSLWGAYLSSVLLISLVLLILTEIFIRYFFDMSTLIADEYSGYLYLSSIFLGLAYTFKEGAHIRINILTSRMSKKSNRFIDIFAGMITIIVLFFALYRSVLYTFDSYEMEMLSEAVSETPIYLTQLVMPLGISLFILSVIVFVIQGLKNDI</sequence>
<comment type="similarity">
    <text evidence="8">Belongs to the TRAP transporter small permease family.</text>
</comment>
<accession>A0A1P8KL79</accession>
<dbReference type="Pfam" id="PF04290">
    <property type="entry name" value="DctQ"/>
    <property type="match status" value="1"/>
</dbReference>
<evidence type="ECO:0000256" key="6">
    <source>
        <dbReference type="ARBA" id="ARBA00022989"/>
    </source>
</evidence>
<organism evidence="11 12">
    <name type="scientific">Poseidonibacter parvus</name>
    <dbReference type="NCBI Taxonomy" id="1850254"/>
    <lineage>
        <taxon>Bacteria</taxon>
        <taxon>Pseudomonadati</taxon>
        <taxon>Campylobacterota</taxon>
        <taxon>Epsilonproteobacteria</taxon>
        <taxon>Campylobacterales</taxon>
        <taxon>Arcobacteraceae</taxon>
        <taxon>Poseidonibacter</taxon>
    </lineage>
</organism>
<evidence type="ECO:0000256" key="7">
    <source>
        <dbReference type="ARBA" id="ARBA00023136"/>
    </source>
</evidence>
<name>A0A1P8KL79_9BACT</name>
<dbReference type="GO" id="GO:0005886">
    <property type="term" value="C:plasma membrane"/>
    <property type="evidence" value="ECO:0007669"/>
    <property type="project" value="UniProtKB-SubCell"/>
</dbReference>
<dbReference type="KEGG" id="alp:LPB137_05390"/>
<dbReference type="PANTHER" id="PTHR35011:SF10">
    <property type="entry name" value="TRAP TRANSPORTER SMALL PERMEASE PROTEIN"/>
    <property type="match status" value="1"/>
</dbReference>
<keyword evidence="4" id="KW-0997">Cell inner membrane</keyword>
<evidence type="ECO:0000259" key="10">
    <source>
        <dbReference type="Pfam" id="PF04290"/>
    </source>
</evidence>
<dbReference type="STRING" id="1850254.LPB137_05390"/>
<keyword evidence="5 9" id="KW-0812">Transmembrane</keyword>
<feature type="transmembrane region" description="Helical" evidence="9">
    <location>
        <begin position="89"/>
        <end position="111"/>
    </location>
</feature>
<evidence type="ECO:0000256" key="9">
    <source>
        <dbReference type="SAM" id="Phobius"/>
    </source>
</evidence>
<dbReference type="PANTHER" id="PTHR35011">
    <property type="entry name" value="2,3-DIKETO-L-GULONATE TRAP TRANSPORTER SMALL PERMEASE PROTEIN YIAM"/>
    <property type="match status" value="1"/>
</dbReference>
<feature type="transmembrane region" description="Helical" evidence="9">
    <location>
        <begin position="12"/>
        <end position="40"/>
    </location>
</feature>
<keyword evidence="3" id="KW-1003">Cell membrane</keyword>
<feature type="transmembrane region" description="Helical" evidence="9">
    <location>
        <begin position="52"/>
        <end position="68"/>
    </location>
</feature>
<proteinExistence type="inferred from homology"/>
<keyword evidence="7 9" id="KW-0472">Membrane</keyword>
<keyword evidence="2" id="KW-0813">Transport</keyword>
<dbReference type="AlphaFoldDB" id="A0A1P8KL79"/>
<dbReference type="RefSeq" id="WP_076085435.1">
    <property type="nucleotide sequence ID" value="NZ_CP019070.1"/>
</dbReference>
<dbReference type="GO" id="GO:0022857">
    <property type="term" value="F:transmembrane transporter activity"/>
    <property type="evidence" value="ECO:0007669"/>
    <property type="project" value="TreeGrafter"/>
</dbReference>
<dbReference type="InterPro" id="IPR007387">
    <property type="entry name" value="TRAP_DctQ"/>
</dbReference>
<evidence type="ECO:0000313" key="11">
    <source>
        <dbReference type="EMBL" id="APW65323.1"/>
    </source>
</evidence>
<dbReference type="InterPro" id="IPR055348">
    <property type="entry name" value="DctQ"/>
</dbReference>
<evidence type="ECO:0000256" key="4">
    <source>
        <dbReference type="ARBA" id="ARBA00022519"/>
    </source>
</evidence>
<gene>
    <name evidence="11" type="ORF">LPB137_05390</name>
</gene>
<evidence type="ECO:0000256" key="1">
    <source>
        <dbReference type="ARBA" id="ARBA00004429"/>
    </source>
</evidence>
<dbReference type="OrthoDB" id="9797534at2"/>
<keyword evidence="6 9" id="KW-1133">Transmembrane helix</keyword>
<evidence type="ECO:0000256" key="5">
    <source>
        <dbReference type="ARBA" id="ARBA00022692"/>
    </source>
</evidence>
<feature type="domain" description="Tripartite ATP-independent periplasmic transporters DctQ component" evidence="10">
    <location>
        <begin position="26"/>
        <end position="158"/>
    </location>
</feature>